<sequence>MKLFKENNENFFVALSEIFFRFFFIVFVILFLLELWQPGFVTTWFNPVWFLLISLVAGIISIIDN</sequence>
<comment type="caution">
    <text evidence="2">The sequence shown here is derived from an EMBL/GenBank/DDBJ whole genome shotgun (WGS) entry which is preliminary data.</text>
</comment>
<proteinExistence type="predicted"/>
<gene>
    <name evidence="2" type="ORF">A2744_02200</name>
</gene>
<name>A0A1G1Y1M4_9BACT</name>
<feature type="transmembrane region" description="Helical" evidence="1">
    <location>
        <begin position="44"/>
        <end position="63"/>
    </location>
</feature>
<evidence type="ECO:0000256" key="1">
    <source>
        <dbReference type="SAM" id="Phobius"/>
    </source>
</evidence>
<dbReference type="Proteomes" id="UP000178240">
    <property type="component" value="Unassembled WGS sequence"/>
</dbReference>
<evidence type="ECO:0000313" key="2">
    <source>
        <dbReference type="EMBL" id="OGY45477.1"/>
    </source>
</evidence>
<dbReference type="EMBL" id="MHIE01000019">
    <property type="protein sequence ID" value="OGY45477.1"/>
    <property type="molecule type" value="Genomic_DNA"/>
</dbReference>
<dbReference type="STRING" id="1797535.A2744_02200"/>
<organism evidence="2 3">
    <name type="scientific">Candidatus Buchananbacteria bacterium RIFCSPHIGHO2_01_FULL_44_11</name>
    <dbReference type="NCBI Taxonomy" id="1797535"/>
    <lineage>
        <taxon>Bacteria</taxon>
        <taxon>Candidatus Buchananiibacteriota</taxon>
    </lineage>
</organism>
<accession>A0A1G1Y1M4</accession>
<dbReference type="AlphaFoldDB" id="A0A1G1Y1M4"/>
<feature type="transmembrane region" description="Helical" evidence="1">
    <location>
        <begin position="12"/>
        <end position="32"/>
    </location>
</feature>
<keyword evidence="1" id="KW-0812">Transmembrane</keyword>
<keyword evidence="1" id="KW-0472">Membrane</keyword>
<protein>
    <recommendedName>
        <fullName evidence="4">DUF5698 domain-containing protein</fullName>
    </recommendedName>
</protein>
<keyword evidence="1" id="KW-1133">Transmembrane helix</keyword>
<evidence type="ECO:0000313" key="3">
    <source>
        <dbReference type="Proteomes" id="UP000178240"/>
    </source>
</evidence>
<evidence type="ECO:0008006" key="4">
    <source>
        <dbReference type="Google" id="ProtNLM"/>
    </source>
</evidence>
<reference evidence="2 3" key="1">
    <citation type="journal article" date="2016" name="Nat. Commun.">
        <title>Thousands of microbial genomes shed light on interconnected biogeochemical processes in an aquifer system.</title>
        <authorList>
            <person name="Anantharaman K."/>
            <person name="Brown C.T."/>
            <person name="Hug L.A."/>
            <person name="Sharon I."/>
            <person name="Castelle C.J."/>
            <person name="Probst A.J."/>
            <person name="Thomas B.C."/>
            <person name="Singh A."/>
            <person name="Wilkins M.J."/>
            <person name="Karaoz U."/>
            <person name="Brodie E.L."/>
            <person name="Williams K.H."/>
            <person name="Hubbard S.S."/>
            <person name="Banfield J.F."/>
        </authorList>
    </citation>
    <scope>NUCLEOTIDE SEQUENCE [LARGE SCALE GENOMIC DNA]</scope>
</reference>